<gene>
    <name evidence="2" type="ORF">KA717_17150</name>
</gene>
<dbReference type="Pfam" id="PF21814">
    <property type="entry name" value="DUF6883"/>
    <property type="match status" value="1"/>
</dbReference>
<dbReference type="Proteomes" id="UP001065613">
    <property type="component" value="Chromosome"/>
</dbReference>
<sequence length="127" mass="14856">MKHDWQVGEVLPKAAQAEIDFRKFTEYSMNPSNLNNQGKWKAFDLLGYNVDSVRGRFIATQHIVDQIRFHLERIPAILDDPSQYGMRFSVKIPIIGFNDRKGILVTKWQIDNNKCIPRLITNWLKII</sequence>
<reference evidence="2" key="1">
    <citation type="submission" date="2021-04" db="EMBL/GenBank/DDBJ databases">
        <title>Genome sequence of Woronichinia naegeliana from Washington state freshwater lake bloom.</title>
        <authorList>
            <person name="Dreher T.W."/>
        </authorList>
    </citation>
    <scope>NUCLEOTIDE SEQUENCE</scope>
    <source>
        <strain evidence="2">WA131</strain>
    </source>
</reference>
<name>A0A977L3S2_9CYAN</name>
<dbReference type="EMBL" id="CP073041">
    <property type="protein sequence ID" value="UXE64086.1"/>
    <property type="molecule type" value="Genomic_DNA"/>
</dbReference>
<dbReference type="AlphaFoldDB" id="A0A977L3S2"/>
<accession>A0A977L3S2</accession>
<proteinExistence type="predicted"/>
<evidence type="ECO:0000259" key="1">
    <source>
        <dbReference type="Pfam" id="PF21814"/>
    </source>
</evidence>
<organism evidence="2">
    <name type="scientific">Woronichinia naegeliana WA131</name>
    <dbReference type="NCBI Taxonomy" id="2824559"/>
    <lineage>
        <taxon>Bacteria</taxon>
        <taxon>Bacillati</taxon>
        <taxon>Cyanobacteriota</taxon>
        <taxon>Cyanophyceae</taxon>
        <taxon>Synechococcales</taxon>
        <taxon>Coelosphaeriaceae</taxon>
        <taxon>Woronichinia</taxon>
    </lineage>
</organism>
<dbReference type="KEGG" id="wna:KA717_17150"/>
<protein>
    <recommendedName>
        <fullName evidence="1">DUF6883 domain-containing protein</fullName>
    </recommendedName>
</protein>
<dbReference type="InterPro" id="IPR049250">
    <property type="entry name" value="DUF6883"/>
</dbReference>
<evidence type="ECO:0000313" key="2">
    <source>
        <dbReference type="EMBL" id="UXE64086.1"/>
    </source>
</evidence>
<feature type="domain" description="DUF6883" evidence="1">
    <location>
        <begin position="11"/>
        <end position="123"/>
    </location>
</feature>